<protein>
    <recommendedName>
        <fullName evidence="7">Transcription initiation factor IIF subunit alpha</fullName>
    </recommendedName>
</protein>
<name>A0ABP1D0W2_9APHY</name>
<evidence type="ECO:0000256" key="6">
    <source>
        <dbReference type="ARBA" id="ARBA00023242"/>
    </source>
</evidence>
<evidence type="ECO:0000313" key="10">
    <source>
        <dbReference type="Proteomes" id="UP001497453"/>
    </source>
</evidence>
<keyword evidence="5 7" id="KW-0804">Transcription</keyword>
<organism evidence="9 10">
    <name type="scientific">Somion occarium</name>
    <dbReference type="NCBI Taxonomy" id="3059160"/>
    <lineage>
        <taxon>Eukaryota</taxon>
        <taxon>Fungi</taxon>
        <taxon>Dikarya</taxon>
        <taxon>Basidiomycota</taxon>
        <taxon>Agaricomycotina</taxon>
        <taxon>Agaricomycetes</taxon>
        <taxon>Polyporales</taxon>
        <taxon>Cerrenaceae</taxon>
        <taxon>Somion</taxon>
    </lineage>
</organism>
<feature type="compositionally biased region" description="Low complexity" evidence="8">
    <location>
        <begin position="677"/>
        <end position="694"/>
    </location>
</feature>
<sequence>MAPSAASVLFHPKKKAPNGNSVNGSSQNSNGSTSPRKPRIPRPRPKQEDEDSLTPSPPEGPYQEFRLMSSALNGWKYDVMKFESRKAVDITQWERPVMLNRKEPRREDTSATQAAPVPAGLMLGPDGKPVIGADGKPVQVDAEGRPIRPGEYSQGGGQGDKGKEKVSAIKKRMQKKTRQVHLIPEEVRQLRREERYPWVVEDGQKSEVWVGKMEEVSRSETHAMFMPAANDVFKFVPAHRWYKFQKKPHYRVPTLEEAESMMTQMQKNKDPERWLLRKRNGQGASDATAAMFKSEREGSAIPPSGSLVYSASQSLGPGGRRLRTVDSGMAGLFGDEDDEESGDRKRKLSKELGAEGDLDELDFEDEFADDEEKVEGEVEDEEAKEAEERLKRQYKTANKLRESYIDESEEEEEEPKLSMAGKDVQKLMRKLEKNLAYESDEEENPYASSEEEESEEEPPEVPQGPAIIPPAPKIDSRSASQAPPGANGVKPVNGGQPPLAIKTETFSRPTSPIASPGHGGHSIVAKRATSPKAPKGKPNGPSRATSPLAGGSRATSPVAGTGSRASSPAAQGPGVPAKLSNKRKATEELTSPTNGQGAPIKQKKRKSSAIGELDAQMLIEWLKVTANATTRDCIHHFSPYLKKDDEKRRFAGLVKEVAVLKDNVLTLRSGLRGKDAGGTPTPGSAPSPIAAIDD</sequence>
<evidence type="ECO:0000256" key="7">
    <source>
        <dbReference type="RuleBase" id="RU366044"/>
    </source>
</evidence>
<dbReference type="InterPro" id="IPR011039">
    <property type="entry name" value="TFIIF_interaction"/>
</dbReference>
<keyword evidence="4 7" id="KW-0238">DNA-binding</keyword>
<evidence type="ECO:0000256" key="3">
    <source>
        <dbReference type="ARBA" id="ARBA00023015"/>
    </source>
</evidence>
<evidence type="ECO:0000256" key="5">
    <source>
        <dbReference type="ARBA" id="ARBA00023163"/>
    </source>
</evidence>
<dbReference type="PANTHER" id="PTHR13011">
    <property type="entry name" value="TFIIF-ALPHA"/>
    <property type="match status" value="1"/>
</dbReference>
<dbReference type="PANTHER" id="PTHR13011:SF0">
    <property type="entry name" value="GENERAL TRANSCRIPTION FACTOR IIF SUBUNIT 1"/>
    <property type="match status" value="1"/>
</dbReference>
<feature type="compositionally biased region" description="Low complexity" evidence="8">
    <location>
        <begin position="18"/>
        <end position="32"/>
    </location>
</feature>
<evidence type="ECO:0000256" key="4">
    <source>
        <dbReference type="ARBA" id="ARBA00023125"/>
    </source>
</evidence>
<feature type="compositionally biased region" description="Acidic residues" evidence="8">
    <location>
        <begin position="354"/>
        <end position="385"/>
    </location>
</feature>
<feature type="compositionally biased region" description="Basic and acidic residues" evidence="8">
    <location>
        <begin position="100"/>
        <end position="109"/>
    </location>
</feature>
<feature type="compositionally biased region" description="Basic and acidic residues" evidence="8">
    <location>
        <begin position="423"/>
        <end position="435"/>
    </location>
</feature>
<dbReference type="SUPFAM" id="SSF50916">
    <property type="entry name" value="Rap30/74 interaction domains"/>
    <property type="match status" value="1"/>
</dbReference>
<keyword evidence="10" id="KW-1185">Reference proteome</keyword>
<evidence type="ECO:0000313" key="9">
    <source>
        <dbReference type="EMBL" id="CAL1700613.1"/>
    </source>
</evidence>
<evidence type="ECO:0000256" key="8">
    <source>
        <dbReference type="SAM" id="MobiDB-lite"/>
    </source>
</evidence>
<feature type="compositionally biased region" description="Acidic residues" evidence="8">
    <location>
        <begin position="405"/>
        <end position="414"/>
    </location>
</feature>
<reference evidence="10" key="1">
    <citation type="submission" date="2024-04" db="EMBL/GenBank/DDBJ databases">
        <authorList>
            <person name="Shaw F."/>
            <person name="Minotto A."/>
        </authorList>
    </citation>
    <scope>NUCLEOTIDE SEQUENCE [LARGE SCALE GENOMIC DNA]</scope>
</reference>
<proteinExistence type="inferred from homology"/>
<feature type="compositionally biased region" description="Polar residues" evidence="8">
    <location>
        <begin position="504"/>
        <end position="513"/>
    </location>
</feature>
<feature type="region of interest" description="Disordered" evidence="8">
    <location>
        <begin position="329"/>
        <end position="609"/>
    </location>
</feature>
<evidence type="ECO:0000256" key="2">
    <source>
        <dbReference type="ARBA" id="ARBA00005249"/>
    </source>
</evidence>
<gene>
    <name evidence="9" type="ORF">GFSPODELE1_LOCUS3220</name>
</gene>
<evidence type="ECO:0000256" key="1">
    <source>
        <dbReference type="ARBA" id="ARBA00004123"/>
    </source>
</evidence>
<feature type="compositionally biased region" description="Acidic residues" evidence="8">
    <location>
        <begin position="438"/>
        <end position="459"/>
    </location>
</feature>
<comment type="function">
    <text evidence="7">TFIIF is a general transcription initiation factor that binds to RNA polymerase II and helps to recruit it to the initiation complex in collaboration with TFIIB. It promotes transcription elongation.</text>
</comment>
<comment type="subcellular location">
    <subcellularLocation>
        <location evidence="1 7">Nucleus</location>
    </subcellularLocation>
</comment>
<dbReference type="Proteomes" id="UP001497453">
    <property type="component" value="Chromosome 2"/>
</dbReference>
<feature type="region of interest" description="Disordered" evidence="8">
    <location>
        <begin position="99"/>
        <end position="163"/>
    </location>
</feature>
<feature type="region of interest" description="Disordered" evidence="8">
    <location>
        <begin position="1"/>
        <end position="65"/>
    </location>
</feature>
<keyword evidence="6 7" id="KW-0539">Nucleus</keyword>
<dbReference type="EMBL" id="OZ037945">
    <property type="protein sequence ID" value="CAL1700613.1"/>
    <property type="molecule type" value="Genomic_DNA"/>
</dbReference>
<accession>A0ABP1D0W2</accession>
<keyword evidence="3 7" id="KW-0805">Transcription regulation</keyword>
<comment type="similarity">
    <text evidence="2 7">Belongs to the TFIIF alpha subunit family.</text>
</comment>
<dbReference type="InterPro" id="IPR008851">
    <property type="entry name" value="TFIIF-alpha"/>
</dbReference>
<dbReference type="Pfam" id="PF05793">
    <property type="entry name" value="TFIIF_alpha"/>
    <property type="match status" value="1"/>
</dbReference>
<feature type="region of interest" description="Disordered" evidence="8">
    <location>
        <begin position="670"/>
        <end position="694"/>
    </location>
</feature>